<name>A0ABY4CRW6_9BACL</name>
<dbReference type="EMBL" id="CP089291">
    <property type="protein sequence ID" value="UOF91971.1"/>
    <property type="molecule type" value="Genomic_DNA"/>
</dbReference>
<accession>A0ABY4CRW6</accession>
<feature type="transmembrane region" description="Helical" evidence="7">
    <location>
        <begin position="362"/>
        <end position="380"/>
    </location>
</feature>
<evidence type="ECO:0000313" key="10">
    <source>
        <dbReference type="Proteomes" id="UP000830167"/>
    </source>
</evidence>
<dbReference type="InterPro" id="IPR011701">
    <property type="entry name" value="MFS"/>
</dbReference>
<keyword evidence="10" id="KW-1185">Reference proteome</keyword>
<evidence type="ECO:0000256" key="6">
    <source>
        <dbReference type="ARBA" id="ARBA00023136"/>
    </source>
</evidence>
<protein>
    <submittedName>
        <fullName evidence="9">MFS transporter</fullName>
    </submittedName>
</protein>
<feature type="transmembrane region" description="Helical" evidence="7">
    <location>
        <begin position="140"/>
        <end position="160"/>
    </location>
</feature>
<dbReference type="InterPro" id="IPR036259">
    <property type="entry name" value="MFS_trans_sf"/>
</dbReference>
<dbReference type="InterPro" id="IPR020846">
    <property type="entry name" value="MFS_dom"/>
</dbReference>
<keyword evidence="2" id="KW-0813">Transport</keyword>
<evidence type="ECO:0000313" key="9">
    <source>
        <dbReference type="EMBL" id="UOF91971.1"/>
    </source>
</evidence>
<feature type="transmembrane region" description="Helical" evidence="7">
    <location>
        <begin position="275"/>
        <end position="293"/>
    </location>
</feature>
<evidence type="ECO:0000256" key="3">
    <source>
        <dbReference type="ARBA" id="ARBA00022475"/>
    </source>
</evidence>
<keyword evidence="5 7" id="KW-1133">Transmembrane helix</keyword>
<feature type="domain" description="Major facilitator superfamily (MFS) profile" evidence="8">
    <location>
        <begin position="8"/>
        <end position="384"/>
    </location>
</feature>
<feature type="transmembrane region" description="Helical" evidence="7">
    <location>
        <begin position="242"/>
        <end position="263"/>
    </location>
</feature>
<proteinExistence type="predicted"/>
<organism evidence="9 10">
    <name type="scientific">Fodinisporobacter ferrooxydans</name>
    <dbReference type="NCBI Taxonomy" id="2901836"/>
    <lineage>
        <taxon>Bacteria</taxon>
        <taxon>Bacillati</taxon>
        <taxon>Bacillota</taxon>
        <taxon>Bacilli</taxon>
        <taxon>Bacillales</taxon>
        <taxon>Alicyclobacillaceae</taxon>
        <taxon>Fodinisporobacter</taxon>
    </lineage>
</organism>
<dbReference type="Gene3D" id="1.20.1250.20">
    <property type="entry name" value="MFS general substrate transporter like domains"/>
    <property type="match status" value="1"/>
</dbReference>
<evidence type="ECO:0000256" key="1">
    <source>
        <dbReference type="ARBA" id="ARBA00004651"/>
    </source>
</evidence>
<dbReference type="InterPro" id="IPR050189">
    <property type="entry name" value="MFS_Efflux_Transporters"/>
</dbReference>
<evidence type="ECO:0000256" key="4">
    <source>
        <dbReference type="ARBA" id="ARBA00022692"/>
    </source>
</evidence>
<dbReference type="Pfam" id="PF07690">
    <property type="entry name" value="MFS_1"/>
    <property type="match status" value="1"/>
</dbReference>
<dbReference type="PROSITE" id="PS50850">
    <property type="entry name" value="MFS"/>
    <property type="match status" value="1"/>
</dbReference>
<dbReference type="Proteomes" id="UP000830167">
    <property type="component" value="Chromosome"/>
</dbReference>
<gene>
    <name evidence="9" type="ORF">LSG31_06970</name>
</gene>
<feature type="transmembrane region" description="Helical" evidence="7">
    <location>
        <begin position="207"/>
        <end position="230"/>
    </location>
</feature>
<dbReference type="PANTHER" id="PTHR43124:SF3">
    <property type="entry name" value="CHLORAMPHENICOL EFFLUX PUMP RV0191"/>
    <property type="match status" value="1"/>
</dbReference>
<feature type="transmembrane region" description="Helical" evidence="7">
    <location>
        <begin position="46"/>
        <end position="66"/>
    </location>
</feature>
<feature type="transmembrane region" description="Helical" evidence="7">
    <location>
        <begin position="7"/>
        <end position="34"/>
    </location>
</feature>
<dbReference type="CDD" id="cd17324">
    <property type="entry name" value="MFS_NepI_like"/>
    <property type="match status" value="1"/>
</dbReference>
<evidence type="ECO:0000259" key="8">
    <source>
        <dbReference type="PROSITE" id="PS50850"/>
    </source>
</evidence>
<evidence type="ECO:0000256" key="5">
    <source>
        <dbReference type="ARBA" id="ARBA00022989"/>
    </source>
</evidence>
<dbReference type="SUPFAM" id="SSF103473">
    <property type="entry name" value="MFS general substrate transporter"/>
    <property type="match status" value="1"/>
</dbReference>
<feature type="transmembrane region" description="Helical" evidence="7">
    <location>
        <begin position="334"/>
        <end position="356"/>
    </location>
</feature>
<reference evidence="9" key="1">
    <citation type="submission" date="2021-12" db="EMBL/GenBank/DDBJ databases">
        <title>Alicyclobacillaceae gen. nov., sp. nov., isolated from chalcocite enrichment system.</title>
        <authorList>
            <person name="Jiang Z."/>
        </authorList>
    </citation>
    <scope>NUCLEOTIDE SEQUENCE</scope>
    <source>
        <strain evidence="9">MYW30-H2</strain>
    </source>
</reference>
<keyword evidence="6 7" id="KW-0472">Membrane</keyword>
<keyword evidence="3" id="KW-1003">Cell membrane</keyword>
<feature type="transmembrane region" description="Helical" evidence="7">
    <location>
        <begin position="103"/>
        <end position="128"/>
    </location>
</feature>
<evidence type="ECO:0000256" key="7">
    <source>
        <dbReference type="SAM" id="Phobius"/>
    </source>
</evidence>
<evidence type="ECO:0000256" key="2">
    <source>
        <dbReference type="ARBA" id="ARBA00022448"/>
    </source>
</evidence>
<sequence length="395" mass="42416">MDNRNNLLIFILALGVFGILNTELGVVGILPLIAEHFHVSISQAGLLVSLFALALAVAVAISGPILPLLFSVINRKKVMLLVLGGFVIGNIVSIFATNFTTLLIARVIPAFLHPVYISIALTVASTSVSKEEVRKAVSKVILGVSAGMVLGVPIATFIANQTSLKMAMIFFTVVNLIVFIATLLFVPSMPVTEKRSYGSQLSVLKKWVTWLAILAVVCLNAARNGVYSYFAVYLQNVTNVSAKTLTVMLVLFGAATIYGNMVAGKILSKTAMKSVVYYPFVFGALYLLLFFMGSFTGPMFIIVLVWGVLFALGTNGSQYWITSAAPEAPELANGLFLAFGNLGITIGTSVSGLFISGMGTQYVVFSGLLFLILSLGFILIRNYMYSPVKRAGQNF</sequence>
<comment type="subcellular location">
    <subcellularLocation>
        <location evidence="1">Cell membrane</location>
        <topology evidence="1">Multi-pass membrane protein</topology>
    </subcellularLocation>
</comment>
<dbReference type="RefSeq" id="WP_347438655.1">
    <property type="nucleotide sequence ID" value="NZ_CP089291.1"/>
</dbReference>
<feature type="transmembrane region" description="Helical" evidence="7">
    <location>
        <begin position="166"/>
        <end position="186"/>
    </location>
</feature>
<keyword evidence="4 7" id="KW-0812">Transmembrane</keyword>
<feature type="transmembrane region" description="Helical" evidence="7">
    <location>
        <begin position="78"/>
        <end position="97"/>
    </location>
</feature>
<feature type="transmembrane region" description="Helical" evidence="7">
    <location>
        <begin position="299"/>
        <end position="322"/>
    </location>
</feature>
<dbReference type="PANTHER" id="PTHR43124">
    <property type="entry name" value="PURINE EFFLUX PUMP PBUE"/>
    <property type="match status" value="1"/>
</dbReference>